<feature type="chain" id="PRO_5045360747" evidence="2">
    <location>
        <begin position="19"/>
        <end position="169"/>
    </location>
</feature>
<evidence type="ECO:0000313" key="4">
    <source>
        <dbReference type="Proteomes" id="UP001444661"/>
    </source>
</evidence>
<evidence type="ECO:0000256" key="1">
    <source>
        <dbReference type="SAM" id="Phobius"/>
    </source>
</evidence>
<keyword evidence="1" id="KW-0812">Transmembrane</keyword>
<comment type="caution">
    <text evidence="3">The sequence shown here is derived from an EMBL/GenBank/DDBJ whole genome shotgun (WGS) entry which is preliminary data.</text>
</comment>
<feature type="signal peptide" evidence="2">
    <location>
        <begin position="1"/>
        <end position="18"/>
    </location>
</feature>
<dbReference type="Proteomes" id="UP001444661">
    <property type="component" value="Unassembled WGS sequence"/>
</dbReference>
<gene>
    <name evidence="3" type="ORF">PG993_004832</name>
</gene>
<sequence length="169" mass="18817">MGLVHLGVLGVLVALLRCSGPDRAYISDNINIYMVARYGPSVIGTLTTALVRTTVRDLQCMYPYIQMADDGPGWCGGSRASTTIAYPFWPGPLYRFDSFSLCLVFTSFASLQVAFKANLLQVHESDQGWIVQVSTIITYILLVMYGIQVVFFLSVIKWLWSRETGIRSS</sequence>
<feature type="transmembrane region" description="Helical" evidence="1">
    <location>
        <begin position="136"/>
        <end position="160"/>
    </location>
</feature>
<name>A0ABR1TGM5_9PEZI</name>
<accession>A0ABR1TGM5</accession>
<reference evidence="3 4" key="1">
    <citation type="submission" date="2023-01" db="EMBL/GenBank/DDBJ databases">
        <title>Analysis of 21 Apiospora genomes using comparative genomics revels a genus with tremendous synthesis potential of carbohydrate active enzymes and secondary metabolites.</title>
        <authorList>
            <person name="Sorensen T."/>
        </authorList>
    </citation>
    <scope>NUCLEOTIDE SEQUENCE [LARGE SCALE GENOMIC DNA]</scope>
    <source>
        <strain evidence="3 4">CBS 33761</strain>
    </source>
</reference>
<protein>
    <submittedName>
        <fullName evidence="3">Uncharacterized protein</fullName>
    </submittedName>
</protein>
<feature type="transmembrane region" description="Helical" evidence="1">
    <location>
        <begin position="98"/>
        <end position="115"/>
    </location>
</feature>
<keyword evidence="4" id="KW-1185">Reference proteome</keyword>
<proteinExistence type="predicted"/>
<keyword evidence="1" id="KW-1133">Transmembrane helix</keyword>
<evidence type="ECO:0000313" key="3">
    <source>
        <dbReference type="EMBL" id="KAK8044808.1"/>
    </source>
</evidence>
<organism evidence="3 4">
    <name type="scientific">Apiospora rasikravindrae</name>
    <dbReference type="NCBI Taxonomy" id="990691"/>
    <lineage>
        <taxon>Eukaryota</taxon>
        <taxon>Fungi</taxon>
        <taxon>Dikarya</taxon>
        <taxon>Ascomycota</taxon>
        <taxon>Pezizomycotina</taxon>
        <taxon>Sordariomycetes</taxon>
        <taxon>Xylariomycetidae</taxon>
        <taxon>Amphisphaeriales</taxon>
        <taxon>Apiosporaceae</taxon>
        <taxon>Apiospora</taxon>
    </lineage>
</organism>
<keyword evidence="2" id="KW-0732">Signal</keyword>
<evidence type="ECO:0000256" key="2">
    <source>
        <dbReference type="SAM" id="SignalP"/>
    </source>
</evidence>
<dbReference type="EMBL" id="JAQQWK010000003">
    <property type="protein sequence ID" value="KAK8044808.1"/>
    <property type="molecule type" value="Genomic_DNA"/>
</dbReference>
<keyword evidence="1" id="KW-0472">Membrane</keyword>